<keyword evidence="3" id="KW-1185">Reference proteome</keyword>
<reference evidence="2" key="1">
    <citation type="submission" date="2019-03" db="EMBL/GenBank/DDBJ databases">
        <title>WGS assembly of Setaria viridis.</title>
        <authorList>
            <person name="Huang P."/>
            <person name="Jenkins J."/>
            <person name="Grimwood J."/>
            <person name="Barry K."/>
            <person name="Healey A."/>
            <person name="Mamidi S."/>
            <person name="Sreedasyam A."/>
            <person name="Shu S."/>
            <person name="Feldman M."/>
            <person name="Wu J."/>
            <person name="Yu Y."/>
            <person name="Chen C."/>
            <person name="Johnson J."/>
            <person name="Rokhsar D."/>
            <person name="Baxter I."/>
            <person name="Schmutz J."/>
            <person name="Brutnell T."/>
            <person name="Kellogg E."/>
        </authorList>
    </citation>
    <scope>NUCLEOTIDE SEQUENCE [LARGE SCALE GENOMIC DNA]</scope>
</reference>
<dbReference type="EMBL" id="CM016556">
    <property type="protein sequence ID" value="TKW13254.1"/>
    <property type="molecule type" value="Genomic_DNA"/>
</dbReference>
<dbReference type="Proteomes" id="UP000298652">
    <property type="component" value="Chromosome 5"/>
</dbReference>
<protein>
    <submittedName>
        <fullName evidence="2">Uncharacterized protein</fullName>
    </submittedName>
</protein>
<feature type="region of interest" description="Disordered" evidence="1">
    <location>
        <begin position="1"/>
        <end position="23"/>
    </location>
</feature>
<accession>A0A4U6UF68</accession>
<gene>
    <name evidence="2" type="ORF">SEVIR_5G088401v2</name>
</gene>
<evidence type="ECO:0000256" key="1">
    <source>
        <dbReference type="SAM" id="MobiDB-lite"/>
    </source>
</evidence>
<evidence type="ECO:0000313" key="2">
    <source>
        <dbReference type="EMBL" id="TKW13254.1"/>
    </source>
</evidence>
<dbReference type="Gramene" id="TKW13254">
    <property type="protein sequence ID" value="TKW13254"/>
    <property type="gene ID" value="SEVIR_5G088401v2"/>
</dbReference>
<sequence length="103" mass="11373">MVDGGGAARPREEPRGGWGRRVGDAWRTGDAVMLMCCVRGGHARVKFVFSWAGLSGLNVQLFVRLLLQVNFFLLVRVNGLLGFRALEPELPEFNSGFLVSNPR</sequence>
<evidence type="ECO:0000313" key="3">
    <source>
        <dbReference type="Proteomes" id="UP000298652"/>
    </source>
</evidence>
<organism evidence="2 3">
    <name type="scientific">Setaria viridis</name>
    <name type="common">Green bristlegrass</name>
    <name type="synonym">Setaria italica subsp. viridis</name>
    <dbReference type="NCBI Taxonomy" id="4556"/>
    <lineage>
        <taxon>Eukaryota</taxon>
        <taxon>Viridiplantae</taxon>
        <taxon>Streptophyta</taxon>
        <taxon>Embryophyta</taxon>
        <taxon>Tracheophyta</taxon>
        <taxon>Spermatophyta</taxon>
        <taxon>Magnoliopsida</taxon>
        <taxon>Liliopsida</taxon>
        <taxon>Poales</taxon>
        <taxon>Poaceae</taxon>
        <taxon>PACMAD clade</taxon>
        <taxon>Panicoideae</taxon>
        <taxon>Panicodae</taxon>
        <taxon>Paniceae</taxon>
        <taxon>Cenchrinae</taxon>
        <taxon>Setaria</taxon>
    </lineage>
</organism>
<name>A0A4U6UF68_SETVI</name>
<dbReference type="AlphaFoldDB" id="A0A4U6UF68"/>
<proteinExistence type="predicted"/>